<accession>A0AAE1J9C8</accession>
<dbReference type="Pfam" id="PF22600">
    <property type="entry name" value="MTPAP-like_central"/>
    <property type="match status" value="1"/>
</dbReference>
<dbReference type="Gene3D" id="1.10.1410.10">
    <property type="match status" value="1"/>
</dbReference>
<feature type="region of interest" description="Disordered" evidence="1">
    <location>
        <begin position="567"/>
        <end position="590"/>
    </location>
</feature>
<organism evidence="3 4">
    <name type="scientific">Acacia crassicarpa</name>
    <name type="common">northern wattle</name>
    <dbReference type="NCBI Taxonomy" id="499986"/>
    <lineage>
        <taxon>Eukaryota</taxon>
        <taxon>Viridiplantae</taxon>
        <taxon>Streptophyta</taxon>
        <taxon>Embryophyta</taxon>
        <taxon>Tracheophyta</taxon>
        <taxon>Spermatophyta</taxon>
        <taxon>Magnoliopsida</taxon>
        <taxon>eudicotyledons</taxon>
        <taxon>Gunneridae</taxon>
        <taxon>Pentapetalae</taxon>
        <taxon>rosids</taxon>
        <taxon>fabids</taxon>
        <taxon>Fabales</taxon>
        <taxon>Fabaceae</taxon>
        <taxon>Caesalpinioideae</taxon>
        <taxon>mimosoid clade</taxon>
        <taxon>Acacieae</taxon>
        <taxon>Acacia</taxon>
    </lineage>
</organism>
<protein>
    <recommendedName>
        <fullName evidence="2">Poly(A) RNA polymerase mitochondrial-like central palm domain-containing protein</fullName>
    </recommendedName>
</protein>
<dbReference type="GO" id="GO:0031123">
    <property type="term" value="P:RNA 3'-end processing"/>
    <property type="evidence" value="ECO:0007669"/>
    <property type="project" value="TreeGrafter"/>
</dbReference>
<reference evidence="3" key="1">
    <citation type="submission" date="2023-10" db="EMBL/GenBank/DDBJ databases">
        <title>Chromosome-level genome of the transformable northern wattle, Acacia crassicarpa.</title>
        <authorList>
            <person name="Massaro I."/>
            <person name="Sinha N.R."/>
            <person name="Poethig S."/>
            <person name="Leichty A.R."/>
        </authorList>
    </citation>
    <scope>NUCLEOTIDE SEQUENCE</scope>
    <source>
        <strain evidence="3">Acra3RX</strain>
        <tissue evidence="3">Leaf</tissue>
    </source>
</reference>
<name>A0AAE1J9C8_9FABA</name>
<dbReference type="InterPro" id="IPR054708">
    <property type="entry name" value="MTPAP-like_central"/>
</dbReference>
<evidence type="ECO:0000259" key="2">
    <source>
        <dbReference type="Pfam" id="PF22600"/>
    </source>
</evidence>
<evidence type="ECO:0000313" key="3">
    <source>
        <dbReference type="EMBL" id="KAK4264662.1"/>
    </source>
</evidence>
<dbReference type="PANTHER" id="PTHR12271:SF134">
    <property type="entry name" value="NUCLEOTIDYLTRANSFERASE FAMILY PROTEIN"/>
    <property type="match status" value="1"/>
</dbReference>
<dbReference type="SUPFAM" id="SSF81301">
    <property type="entry name" value="Nucleotidyltransferase"/>
    <property type="match status" value="1"/>
</dbReference>
<proteinExistence type="predicted"/>
<dbReference type="SUPFAM" id="SSF81631">
    <property type="entry name" value="PAP/OAS1 substrate-binding domain"/>
    <property type="match status" value="1"/>
</dbReference>
<dbReference type="GO" id="GO:0016779">
    <property type="term" value="F:nucleotidyltransferase activity"/>
    <property type="evidence" value="ECO:0007669"/>
    <property type="project" value="TreeGrafter"/>
</dbReference>
<comment type="caution">
    <text evidence="3">The sequence shown here is derived from an EMBL/GenBank/DDBJ whole genome shotgun (WGS) entry which is preliminary data.</text>
</comment>
<dbReference type="Gene3D" id="3.30.460.10">
    <property type="entry name" value="Beta Polymerase, domain 2"/>
    <property type="match status" value="1"/>
</dbReference>
<evidence type="ECO:0000256" key="1">
    <source>
        <dbReference type="SAM" id="MobiDB-lite"/>
    </source>
</evidence>
<dbReference type="PANTHER" id="PTHR12271">
    <property type="entry name" value="POLY A POLYMERASE CID PAP -RELATED"/>
    <property type="match status" value="1"/>
</dbReference>
<dbReference type="AlphaFoldDB" id="A0AAE1J9C8"/>
<dbReference type="InterPro" id="IPR043519">
    <property type="entry name" value="NT_sf"/>
</dbReference>
<dbReference type="EMBL" id="JAWXYG010000008">
    <property type="protein sequence ID" value="KAK4264662.1"/>
    <property type="molecule type" value="Genomic_DNA"/>
</dbReference>
<sequence>MQPGAADLLTEAKKLEAEVLSTIKFTPAHVSGDLDKLLKDAYAIRCPKPIDYFNRKDLIRIFNIIAKEIYGNSSTAPVVEGYGSFVMDMFCDGSDLDLSINFENNSNEVPRQKKIETLRRFAKKFKKFQRKAIVRGVQTILTARVPIVKVIDCGTGIECDLSVDNRDGIDKSHIIHAISLIDERFQKLSFLMKCWAKTHNINSSKDRTLNSISIVSLVALHLQTRNPPILPPFSALLKDGSNPAAVRKVVENYISFGQKNFESLAELFITLFVKLASVEKLWEKGLCGSLCRGSWICKSWDSRSYSISVEDFTDPSENVARAVGTEQVKTIYRHIRDSLDYFREYLNGKMSGTKLIDLLFGGDAPFATGLVGAGDIGKNMKNLPVSENQHPTKRQRFAEDLEIKQFQKPIGGNHLVQGNQRPEPWKGYIDKNMKNLPISENQRPTKRQRFVEDLEIKQFQKPVGGNHLFQGNQRPEPWKGSVLTHQAGVLQGGTFQPPAISSSYNSLPQGYYPGTGPFLPAQNQVGFGGSFNSPQLSNLVPVLNSIGYLGGFRQQPVHPNTSLEPIRSHHPLFGNNPYDGGPPTSFHAPK</sequence>
<gene>
    <name evidence="3" type="ORF">QN277_025807</name>
</gene>
<evidence type="ECO:0000313" key="4">
    <source>
        <dbReference type="Proteomes" id="UP001293593"/>
    </source>
</evidence>
<dbReference type="CDD" id="cd05402">
    <property type="entry name" value="NT_PAP_TUTase"/>
    <property type="match status" value="1"/>
</dbReference>
<dbReference type="Proteomes" id="UP001293593">
    <property type="component" value="Unassembled WGS sequence"/>
</dbReference>
<feature type="domain" description="Poly(A) RNA polymerase mitochondrial-like central palm" evidence="2">
    <location>
        <begin position="35"/>
        <end position="178"/>
    </location>
</feature>
<keyword evidence="4" id="KW-1185">Reference proteome</keyword>